<dbReference type="FunFam" id="2.40.420.20:FF:000006">
    <property type="entry name" value="RND family efflux transporter MFP subunit"/>
    <property type="match status" value="1"/>
</dbReference>
<feature type="region of interest" description="Disordered" evidence="2">
    <location>
        <begin position="40"/>
        <end position="61"/>
    </location>
</feature>
<dbReference type="PROSITE" id="PS51257">
    <property type="entry name" value="PROKAR_LIPOPROTEIN"/>
    <property type="match status" value="1"/>
</dbReference>
<dbReference type="EMBL" id="BK032514">
    <property type="protein sequence ID" value="DAF45241.1"/>
    <property type="molecule type" value="Genomic_DNA"/>
</dbReference>
<evidence type="ECO:0000256" key="1">
    <source>
        <dbReference type="ARBA" id="ARBA00022448"/>
    </source>
</evidence>
<dbReference type="SUPFAM" id="SSF111369">
    <property type="entry name" value="HlyD-like secretion proteins"/>
    <property type="match status" value="1"/>
</dbReference>
<dbReference type="GO" id="GO:0060003">
    <property type="term" value="P:copper ion export"/>
    <property type="evidence" value="ECO:0007669"/>
    <property type="project" value="TreeGrafter"/>
</dbReference>
<name>A0A8S5S2S5_9CAUD</name>
<dbReference type="GO" id="GO:0015679">
    <property type="term" value="P:plasma membrane copper ion transport"/>
    <property type="evidence" value="ECO:0007669"/>
    <property type="project" value="TreeGrafter"/>
</dbReference>
<dbReference type="Gene3D" id="2.40.30.170">
    <property type="match status" value="1"/>
</dbReference>
<reference evidence="4" key="1">
    <citation type="journal article" date="2021" name="Proc. Natl. Acad. Sci. U.S.A.">
        <title>A Catalog of Tens of Thousands of Viruses from Human Metagenomes Reveals Hidden Associations with Chronic Diseases.</title>
        <authorList>
            <person name="Tisza M.J."/>
            <person name="Buck C.B."/>
        </authorList>
    </citation>
    <scope>NUCLEOTIDE SEQUENCE</scope>
    <source>
        <strain evidence="4">CtBLh2</strain>
    </source>
</reference>
<dbReference type="Pfam" id="PF25975">
    <property type="entry name" value="CzcB_C"/>
    <property type="match status" value="1"/>
</dbReference>
<dbReference type="PANTHER" id="PTHR30097:SF4">
    <property type="entry name" value="SLR6042 PROTEIN"/>
    <property type="match status" value="1"/>
</dbReference>
<keyword evidence="1" id="KW-0813">Transport</keyword>
<feature type="domain" description="CzcB-like C-terminal circularly permuted SH3-like" evidence="3">
    <location>
        <begin position="325"/>
        <end position="381"/>
    </location>
</feature>
<dbReference type="Gene3D" id="1.10.287.470">
    <property type="entry name" value="Helix hairpin bin"/>
    <property type="match status" value="1"/>
</dbReference>
<proteinExistence type="predicted"/>
<dbReference type="Gene3D" id="2.40.420.20">
    <property type="match status" value="1"/>
</dbReference>
<organism evidence="4">
    <name type="scientific">Siphoviridae sp. ctBLh2</name>
    <dbReference type="NCBI Taxonomy" id="2827803"/>
    <lineage>
        <taxon>Viruses</taxon>
        <taxon>Duplodnaviria</taxon>
        <taxon>Heunggongvirae</taxon>
        <taxon>Uroviricota</taxon>
        <taxon>Caudoviricetes</taxon>
    </lineage>
</organism>
<dbReference type="InterPro" id="IPR051909">
    <property type="entry name" value="MFP_Cation_Efflux"/>
</dbReference>
<dbReference type="GO" id="GO:0016020">
    <property type="term" value="C:membrane"/>
    <property type="evidence" value="ECO:0007669"/>
    <property type="project" value="InterPro"/>
</dbReference>
<sequence length="400" mass="42636">MKTRTLMALLGSLALVACHGTGPHNHAHEEHNPAVETHLHEHETPEEHEAHGHEAEAGHGHAGEISLPAEKARAAGVVVDTVVRGPFREVIVASGRILPAPGDEKTIVASVPGVVSLPGTLTEGAQVDEGSALLHVSSAHLQDGDPVERARIAYETARAAYERAGKLVGDRIVSQKEFETARADYETARLAYEALGGGNGGGTAVRSPMRGYVKRLLVGEGDYVTVGQPLLTLTQNRRLQLRADVPERCYPQLGSLTGANFRTASGEKVYSTGELGGRLVAYGRSSDDAAAYIPVTFAFDNRGDILPGSFAEVWLLAAPRQGVISLPVSALTEEQGVYFVYVQLDESCYRKQPVVTGATDGERVEIVEGLREGERVVMQGAVHVRLASASNAIPAHTHNH</sequence>
<protein>
    <submittedName>
        <fullName evidence="4">RND family efflux transporter, MFP subunit</fullName>
    </submittedName>
</protein>
<dbReference type="PANTHER" id="PTHR30097">
    <property type="entry name" value="CATION EFFLUX SYSTEM PROTEIN CUSB"/>
    <property type="match status" value="1"/>
</dbReference>
<dbReference type="NCBIfam" id="TIGR01730">
    <property type="entry name" value="RND_mfp"/>
    <property type="match status" value="1"/>
</dbReference>
<evidence type="ECO:0000259" key="3">
    <source>
        <dbReference type="Pfam" id="PF25975"/>
    </source>
</evidence>
<evidence type="ECO:0000256" key="2">
    <source>
        <dbReference type="SAM" id="MobiDB-lite"/>
    </source>
</evidence>
<accession>A0A8S5S2S5</accession>
<dbReference type="InterPro" id="IPR058649">
    <property type="entry name" value="CzcB_C"/>
</dbReference>
<evidence type="ECO:0000313" key="4">
    <source>
        <dbReference type="EMBL" id="DAF45241.1"/>
    </source>
</evidence>
<dbReference type="GO" id="GO:0022857">
    <property type="term" value="F:transmembrane transporter activity"/>
    <property type="evidence" value="ECO:0007669"/>
    <property type="project" value="InterPro"/>
</dbReference>
<dbReference type="InterPro" id="IPR006143">
    <property type="entry name" value="RND_pump_MFP"/>
</dbReference>